<evidence type="ECO:0000313" key="2">
    <source>
        <dbReference type="Proteomes" id="UP000434052"/>
    </source>
</evidence>
<feature type="non-terminal residue" evidence="1">
    <location>
        <position position="1"/>
    </location>
</feature>
<accession>A0A6P1Z913</accession>
<gene>
    <name evidence="1" type="ORF">DQK91_22710</name>
</gene>
<evidence type="ECO:0000313" key="1">
    <source>
        <dbReference type="EMBL" id="TVM27184.1"/>
    </source>
</evidence>
<organism evidence="1 2">
    <name type="scientific">Oceanidesulfovibrio marinus</name>
    <dbReference type="NCBI Taxonomy" id="370038"/>
    <lineage>
        <taxon>Bacteria</taxon>
        <taxon>Pseudomonadati</taxon>
        <taxon>Thermodesulfobacteriota</taxon>
        <taxon>Desulfovibrionia</taxon>
        <taxon>Desulfovibrionales</taxon>
        <taxon>Desulfovibrionaceae</taxon>
        <taxon>Oceanidesulfovibrio</taxon>
    </lineage>
</organism>
<proteinExistence type="predicted"/>
<comment type="caution">
    <text evidence="1">The sequence shown here is derived from an EMBL/GenBank/DDBJ whole genome shotgun (WGS) entry which is preliminary data.</text>
</comment>
<dbReference type="AlphaFoldDB" id="A0A6P1Z913"/>
<reference evidence="1 2" key="1">
    <citation type="submission" date="2018-06" db="EMBL/GenBank/DDBJ databases">
        <title>Complete genome of Desulfovibrio marinus P48SEP.</title>
        <authorList>
            <person name="Crispim J.S."/>
            <person name="Vidigal P.M.P."/>
            <person name="Silva L.C.F."/>
            <person name="Araujo L.C."/>
            <person name="Laguardia C.N."/>
            <person name="Dias R.S."/>
            <person name="Sousa M.P."/>
            <person name="Paula S.O."/>
            <person name="Silva C."/>
        </authorList>
    </citation>
    <scope>NUCLEOTIDE SEQUENCE [LARGE SCALE GENOMIC DNA]</scope>
    <source>
        <strain evidence="1 2">P48SEP</strain>
    </source>
</reference>
<name>A0A6P1Z913_9BACT</name>
<dbReference type="EMBL" id="QMIF01000191">
    <property type="protein sequence ID" value="TVM27184.1"/>
    <property type="molecule type" value="Genomic_DNA"/>
</dbReference>
<dbReference type="Proteomes" id="UP000434052">
    <property type="component" value="Unassembled WGS sequence"/>
</dbReference>
<protein>
    <submittedName>
        <fullName evidence="1">Uncharacterized protein</fullName>
    </submittedName>
</protein>
<sequence>TLACFSPLVVPTELKPRELLEVPVPHVPFLCMSMPVLHIDTPRTPLPAPFSDALAEQLTHAVRTSDEKGKVEIGKSWGNGS</sequence>